<name>A0ABN2F5G5_9ACTN</name>
<dbReference type="Gene3D" id="3.10.129.10">
    <property type="entry name" value="Hotdog Thioesterase"/>
    <property type="match status" value="1"/>
</dbReference>
<evidence type="ECO:0000313" key="2">
    <source>
        <dbReference type="Proteomes" id="UP001501319"/>
    </source>
</evidence>
<comment type="caution">
    <text evidence="1">The sequence shown here is derived from an EMBL/GenBank/DDBJ whole genome shotgun (WGS) entry which is preliminary data.</text>
</comment>
<dbReference type="Proteomes" id="UP001501319">
    <property type="component" value="Unassembled WGS sequence"/>
</dbReference>
<dbReference type="InterPro" id="IPR029069">
    <property type="entry name" value="HotDog_dom_sf"/>
</dbReference>
<dbReference type="EMBL" id="BAAANE010000004">
    <property type="protein sequence ID" value="GAA1631521.1"/>
    <property type="molecule type" value="Genomic_DNA"/>
</dbReference>
<organism evidence="1 2">
    <name type="scientific">Kribbella alba</name>
    <dbReference type="NCBI Taxonomy" id="190197"/>
    <lineage>
        <taxon>Bacteria</taxon>
        <taxon>Bacillati</taxon>
        <taxon>Actinomycetota</taxon>
        <taxon>Actinomycetes</taxon>
        <taxon>Propionibacteriales</taxon>
        <taxon>Kribbellaceae</taxon>
        <taxon>Kribbella</taxon>
    </lineage>
</organism>
<sequence length="259" mass="27017">MQEVWGGWMKLGSVGMSGREVLRIAPRFRGPAQSGNGGYVAGQVGTALAAVAAEGTVPRVRLMLPPPMEVDLDLHIDTDSARLGNSGDPVAEAVTVPSDSLGDATIDPVGPDEARAAETSYRGLVNHPFPGCFVCGPANAEGLRLKPGPVGDGRTACSWQPAAELTGDDGLVDPVYLWAALDCPGGWAIDLEGRPSVLGQMSACIDARPPAGEACVVMGRVLGEEGRKTYTASTLYDADGRVLARARHTWVLVDPALFN</sequence>
<gene>
    <name evidence="1" type="ORF">GCM10009744_19690</name>
</gene>
<protein>
    <recommendedName>
        <fullName evidence="3">Thioesterase superfamily protein</fullName>
    </recommendedName>
</protein>
<proteinExistence type="predicted"/>
<accession>A0ABN2F5G5</accession>
<reference evidence="1 2" key="1">
    <citation type="journal article" date="2019" name="Int. J. Syst. Evol. Microbiol.">
        <title>The Global Catalogue of Microorganisms (GCM) 10K type strain sequencing project: providing services to taxonomists for standard genome sequencing and annotation.</title>
        <authorList>
            <consortium name="The Broad Institute Genomics Platform"/>
            <consortium name="The Broad Institute Genome Sequencing Center for Infectious Disease"/>
            <person name="Wu L."/>
            <person name="Ma J."/>
        </authorList>
    </citation>
    <scope>NUCLEOTIDE SEQUENCE [LARGE SCALE GENOMIC DNA]</scope>
    <source>
        <strain evidence="1 2">JCM 14306</strain>
    </source>
</reference>
<evidence type="ECO:0008006" key="3">
    <source>
        <dbReference type="Google" id="ProtNLM"/>
    </source>
</evidence>
<dbReference type="SUPFAM" id="SSF54637">
    <property type="entry name" value="Thioesterase/thiol ester dehydrase-isomerase"/>
    <property type="match status" value="1"/>
</dbReference>
<evidence type="ECO:0000313" key="1">
    <source>
        <dbReference type="EMBL" id="GAA1631521.1"/>
    </source>
</evidence>
<keyword evidence="2" id="KW-1185">Reference proteome</keyword>